<name>A0A316X1Q8_9FLAO</name>
<reference evidence="7" key="1">
    <citation type="submission" date="2018-04" db="EMBL/GenBank/DDBJ databases">
        <title>Draft Genome Sequences of Chryseobacterium lactis NCTC11390T isolated from milk, Chryseobacterium oncorhynchi 701B-08T from rainbow trout, and Chryseobacterium viscerum 687B-08T from diseased fish.</title>
        <authorList>
            <person name="Jeong J.-J."/>
            <person name="Lee Y.J."/>
            <person name="Pathiraja D."/>
            <person name="Park B."/>
            <person name="Choi I.-G."/>
            <person name="Kim K.D."/>
        </authorList>
    </citation>
    <scope>NUCLEOTIDE SEQUENCE [LARGE SCALE GENOMIC DNA]</scope>
    <source>
        <strain evidence="7">701B-08</strain>
    </source>
</reference>
<dbReference type="EMBL" id="PPEI02000001">
    <property type="protein sequence ID" value="PWN67229.1"/>
    <property type="molecule type" value="Genomic_DNA"/>
</dbReference>
<evidence type="ECO:0000256" key="1">
    <source>
        <dbReference type="ARBA" id="ARBA00001966"/>
    </source>
</evidence>
<gene>
    <name evidence="7" type="ORF">C1638_001095</name>
</gene>
<sequence length="729" mass="84280">MKDLLLITPPFTQLNTPYPATAYIKGFLNTKNISSYQIDLGIDVILELFSKDGLQKVFNQEIDLQNISENSQRIFALREEYLKTIDQVIPFLQGKNPTLARQICSMNFLPEASRFNQLDDMEFAFGNMGLQDKAKHLVTLYLEDLSDYIVENVDSDFGFSRYAERLGKSANSFDELYSKLADQQTFIDEFTLKILHEKIKIVQPKLVCFSIPFPGNLYSAFRCAQFIKKNFPHIKIAMGGGFPNTELREIKDQRVFEFFDFITLDDGELPIELLCQNLGVQQETAEYKRTFLIENKEVTYKNNSKRHDYKQADIGTPDYTDLQLDQYISVIEIANPMHSLWSDGRWNKLTMAHGCYWGKCTFCDISLDYIKIYEPISAKILVDRMEELIQTTGETGFHFVDEAAPPALMREVALEILRRNLVVTWWTNIRFEKSFTKDLCFLLKLSGCVAVSGGLEVASDRLLKLIDKGISVEQVAKVTRNFTEAGIMIHAYLMYGYPTQTVQETIDSMEMIRQLFEMGILQSGFWHQFAMTAHSPVGLNPEEFGVTPIKQEILFANNDIDFTDKTGINHGKFSSGLKKSLFNYMHGINFELPLQEWFDFKIPRTTIHPDYIHDSLLEDEDFKFKGNSKVIFLTKNVIAENRVKNKKKYSGTYTLLTFHLKTNIVKVELEEDKATWLMNVLEENAIENQKKPTVQQLKIQFEENFEDFELFWFSKPMQQLKENGIILSL</sequence>
<evidence type="ECO:0000313" key="7">
    <source>
        <dbReference type="EMBL" id="PWN67229.1"/>
    </source>
</evidence>
<keyword evidence="2" id="KW-0949">S-adenosyl-L-methionine</keyword>
<dbReference type="InterPro" id="IPR007197">
    <property type="entry name" value="rSAM"/>
</dbReference>
<dbReference type="SFLD" id="SFLDG01082">
    <property type="entry name" value="B12-binding_domain_containing"/>
    <property type="match status" value="1"/>
</dbReference>
<dbReference type="InterPro" id="IPR051198">
    <property type="entry name" value="BchE-like"/>
</dbReference>
<organism evidence="7 8">
    <name type="scientific">Chryseobacterium oncorhynchi</name>
    <dbReference type="NCBI Taxonomy" id="741074"/>
    <lineage>
        <taxon>Bacteria</taxon>
        <taxon>Pseudomonadati</taxon>
        <taxon>Bacteroidota</taxon>
        <taxon>Flavobacteriia</taxon>
        <taxon>Flavobacteriales</taxon>
        <taxon>Weeksellaceae</taxon>
        <taxon>Chryseobacterium group</taxon>
        <taxon>Chryseobacterium</taxon>
    </lineage>
</organism>
<evidence type="ECO:0000256" key="5">
    <source>
        <dbReference type="ARBA" id="ARBA00023014"/>
    </source>
</evidence>
<dbReference type="Pfam" id="PF04055">
    <property type="entry name" value="Radical_SAM"/>
    <property type="match status" value="1"/>
</dbReference>
<dbReference type="GO" id="GO:0005829">
    <property type="term" value="C:cytosol"/>
    <property type="evidence" value="ECO:0007669"/>
    <property type="project" value="TreeGrafter"/>
</dbReference>
<evidence type="ECO:0000313" key="8">
    <source>
        <dbReference type="Proteomes" id="UP000236182"/>
    </source>
</evidence>
<dbReference type="OrthoDB" id="9801424at2"/>
<dbReference type="InterPro" id="IPR058240">
    <property type="entry name" value="rSAM_sf"/>
</dbReference>
<keyword evidence="8" id="KW-1185">Reference proteome</keyword>
<dbReference type="GO" id="GO:0051536">
    <property type="term" value="F:iron-sulfur cluster binding"/>
    <property type="evidence" value="ECO:0007669"/>
    <property type="project" value="UniProtKB-KW"/>
</dbReference>
<dbReference type="PROSITE" id="PS51918">
    <property type="entry name" value="RADICAL_SAM"/>
    <property type="match status" value="1"/>
</dbReference>
<evidence type="ECO:0000259" key="6">
    <source>
        <dbReference type="PROSITE" id="PS51918"/>
    </source>
</evidence>
<comment type="cofactor">
    <cofactor evidence="1">
        <name>[4Fe-4S] cluster</name>
        <dbReference type="ChEBI" id="CHEBI:49883"/>
    </cofactor>
</comment>
<dbReference type="GO" id="GO:0003824">
    <property type="term" value="F:catalytic activity"/>
    <property type="evidence" value="ECO:0007669"/>
    <property type="project" value="InterPro"/>
</dbReference>
<evidence type="ECO:0000256" key="4">
    <source>
        <dbReference type="ARBA" id="ARBA00023004"/>
    </source>
</evidence>
<dbReference type="InterPro" id="IPR013785">
    <property type="entry name" value="Aldolase_TIM"/>
</dbReference>
<dbReference type="SFLD" id="SFLDS00029">
    <property type="entry name" value="Radical_SAM"/>
    <property type="match status" value="1"/>
</dbReference>
<feature type="domain" description="Radical SAM core" evidence="6">
    <location>
        <begin position="341"/>
        <end position="569"/>
    </location>
</feature>
<dbReference type="Gene3D" id="3.40.50.280">
    <property type="entry name" value="Cobalamin-binding domain"/>
    <property type="match status" value="1"/>
</dbReference>
<dbReference type="Gene3D" id="3.20.20.70">
    <property type="entry name" value="Aldolase class I"/>
    <property type="match status" value="1"/>
</dbReference>
<dbReference type="AlphaFoldDB" id="A0A316X1Q8"/>
<proteinExistence type="predicted"/>
<evidence type="ECO:0000256" key="2">
    <source>
        <dbReference type="ARBA" id="ARBA00022691"/>
    </source>
</evidence>
<protein>
    <submittedName>
        <fullName evidence="7">Radical SAM protein</fullName>
    </submittedName>
</protein>
<accession>A0A316X1Q8</accession>
<keyword evidence="3" id="KW-0479">Metal-binding</keyword>
<dbReference type="SMART" id="SM00729">
    <property type="entry name" value="Elp3"/>
    <property type="match status" value="1"/>
</dbReference>
<dbReference type="Proteomes" id="UP000236182">
    <property type="component" value="Unassembled WGS sequence"/>
</dbReference>
<keyword evidence="5" id="KW-0411">Iron-sulfur</keyword>
<dbReference type="PANTHER" id="PTHR43409">
    <property type="entry name" value="ANAEROBIC MAGNESIUM-PROTOPORPHYRIN IX MONOMETHYL ESTER CYCLASE-RELATED"/>
    <property type="match status" value="1"/>
</dbReference>
<dbReference type="PANTHER" id="PTHR43409:SF7">
    <property type="entry name" value="BLL1977 PROTEIN"/>
    <property type="match status" value="1"/>
</dbReference>
<dbReference type="InterPro" id="IPR006638">
    <property type="entry name" value="Elp3/MiaA/NifB-like_rSAM"/>
</dbReference>
<dbReference type="SUPFAM" id="SSF102114">
    <property type="entry name" value="Radical SAM enzymes"/>
    <property type="match status" value="1"/>
</dbReference>
<comment type="caution">
    <text evidence="7">The sequence shown here is derived from an EMBL/GenBank/DDBJ whole genome shotgun (WGS) entry which is preliminary data.</text>
</comment>
<dbReference type="RefSeq" id="WP_109617408.1">
    <property type="nucleotide sequence ID" value="NZ_PPEI02000001.1"/>
</dbReference>
<dbReference type="GO" id="GO:0046872">
    <property type="term" value="F:metal ion binding"/>
    <property type="evidence" value="ECO:0007669"/>
    <property type="project" value="UniProtKB-KW"/>
</dbReference>
<evidence type="ECO:0000256" key="3">
    <source>
        <dbReference type="ARBA" id="ARBA00022723"/>
    </source>
</evidence>
<keyword evidence="4" id="KW-0408">Iron</keyword>